<dbReference type="OrthoDB" id="6422329at2759"/>
<dbReference type="Proteomes" id="UP000499080">
    <property type="component" value="Unassembled WGS sequence"/>
</dbReference>
<feature type="domain" description="PAZ" evidence="1">
    <location>
        <begin position="208"/>
        <end position="316"/>
    </location>
</feature>
<dbReference type="Pfam" id="PF02170">
    <property type="entry name" value="PAZ"/>
    <property type="match status" value="1"/>
</dbReference>
<keyword evidence="4" id="KW-1185">Reference proteome</keyword>
<organism evidence="3 4">
    <name type="scientific">Araneus ventricosus</name>
    <name type="common">Orbweaver spider</name>
    <name type="synonym">Epeira ventricosa</name>
    <dbReference type="NCBI Taxonomy" id="182803"/>
    <lineage>
        <taxon>Eukaryota</taxon>
        <taxon>Metazoa</taxon>
        <taxon>Ecdysozoa</taxon>
        <taxon>Arthropoda</taxon>
        <taxon>Chelicerata</taxon>
        <taxon>Arachnida</taxon>
        <taxon>Araneae</taxon>
        <taxon>Araneomorphae</taxon>
        <taxon>Entelegynae</taxon>
        <taxon>Araneoidea</taxon>
        <taxon>Araneidae</taxon>
        <taxon>Araneus</taxon>
    </lineage>
</organism>
<evidence type="ECO:0000259" key="1">
    <source>
        <dbReference type="PROSITE" id="PS50821"/>
    </source>
</evidence>
<dbReference type="InterPro" id="IPR003165">
    <property type="entry name" value="Piwi"/>
</dbReference>
<dbReference type="GO" id="GO:0003723">
    <property type="term" value="F:RNA binding"/>
    <property type="evidence" value="ECO:0007669"/>
    <property type="project" value="InterPro"/>
</dbReference>
<dbReference type="InterPro" id="IPR036085">
    <property type="entry name" value="PAZ_dom_sf"/>
</dbReference>
<dbReference type="SMART" id="SM00950">
    <property type="entry name" value="Piwi"/>
    <property type="match status" value="1"/>
</dbReference>
<dbReference type="InterPro" id="IPR032473">
    <property type="entry name" value="Argonaute_Mid_dom"/>
</dbReference>
<dbReference type="Pfam" id="PF08699">
    <property type="entry name" value="ArgoL1"/>
    <property type="match status" value="1"/>
</dbReference>
<name>A0A4Y2JZC2_ARAVE</name>
<dbReference type="PANTHER" id="PTHR22891">
    <property type="entry name" value="EUKARYOTIC TRANSLATION INITIATION FACTOR 2C"/>
    <property type="match status" value="1"/>
</dbReference>
<dbReference type="Gene3D" id="2.170.260.10">
    <property type="entry name" value="paz domain"/>
    <property type="match status" value="1"/>
</dbReference>
<dbReference type="AlphaFoldDB" id="A0A4Y2JZC2"/>
<dbReference type="EMBL" id="BGPR01004009">
    <property type="protein sequence ID" value="GBM94909.1"/>
    <property type="molecule type" value="Genomic_DNA"/>
</dbReference>
<evidence type="ECO:0000259" key="2">
    <source>
        <dbReference type="PROSITE" id="PS50822"/>
    </source>
</evidence>
<evidence type="ECO:0000313" key="4">
    <source>
        <dbReference type="Proteomes" id="UP000499080"/>
    </source>
</evidence>
<dbReference type="PROSITE" id="PS50821">
    <property type="entry name" value="PAZ"/>
    <property type="match status" value="1"/>
</dbReference>
<dbReference type="CDD" id="cd02846">
    <property type="entry name" value="PAZ_argonaute_like"/>
    <property type="match status" value="1"/>
</dbReference>
<comment type="caution">
    <text evidence="3">The sequence shown here is derived from an EMBL/GenBank/DDBJ whole genome shotgun (WGS) entry which is preliminary data.</text>
</comment>
<reference evidence="3 4" key="1">
    <citation type="journal article" date="2019" name="Sci. Rep.">
        <title>Orb-weaving spider Araneus ventricosus genome elucidates the spidroin gene catalogue.</title>
        <authorList>
            <person name="Kono N."/>
            <person name="Nakamura H."/>
            <person name="Ohtoshi R."/>
            <person name="Moran D.A.P."/>
            <person name="Shinohara A."/>
            <person name="Yoshida Y."/>
            <person name="Fujiwara M."/>
            <person name="Mori M."/>
            <person name="Tomita M."/>
            <person name="Arakawa K."/>
        </authorList>
    </citation>
    <scope>NUCLEOTIDE SEQUENCE [LARGE SCALE GENOMIC DNA]</scope>
</reference>
<proteinExistence type="predicted"/>
<dbReference type="InterPro" id="IPR032474">
    <property type="entry name" value="Argonaute_N"/>
</dbReference>
<evidence type="ECO:0000313" key="3">
    <source>
        <dbReference type="EMBL" id="GBM94909.1"/>
    </source>
</evidence>
<dbReference type="Gene3D" id="3.40.50.2300">
    <property type="match status" value="1"/>
</dbReference>
<dbReference type="SUPFAM" id="SSF101690">
    <property type="entry name" value="PAZ domain"/>
    <property type="match status" value="1"/>
</dbReference>
<dbReference type="InterPro" id="IPR003100">
    <property type="entry name" value="PAZ_dom"/>
</dbReference>
<dbReference type="InterPro" id="IPR036397">
    <property type="entry name" value="RNaseH_sf"/>
</dbReference>
<gene>
    <name evidence="3" type="primary">AGO2_3</name>
    <name evidence="3" type="ORF">AVEN_89824_1</name>
</gene>
<feature type="domain" description="Piwi" evidence="2">
    <location>
        <begin position="477"/>
        <end position="785"/>
    </location>
</feature>
<dbReference type="PROSITE" id="PS50822">
    <property type="entry name" value="PIWI"/>
    <property type="match status" value="1"/>
</dbReference>
<protein>
    <submittedName>
        <fullName evidence="3">Protein argonaute-2</fullName>
    </submittedName>
</protein>
<dbReference type="Pfam" id="PF16486">
    <property type="entry name" value="ArgoN"/>
    <property type="match status" value="1"/>
</dbReference>
<dbReference type="SUPFAM" id="SSF53098">
    <property type="entry name" value="Ribonuclease H-like"/>
    <property type="match status" value="1"/>
</dbReference>
<dbReference type="InterPro" id="IPR012337">
    <property type="entry name" value="RNaseH-like_sf"/>
</dbReference>
<dbReference type="Gene3D" id="3.30.420.10">
    <property type="entry name" value="Ribonuclease H-like superfamily/Ribonuclease H"/>
    <property type="match status" value="1"/>
</dbReference>
<dbReference type="GO" id="GO:0034587">
    <property type="term" value="P:piRNA processing"/>
    <property type="evidence" value="ECO:0007669"/>
    <property type="project" value="UniProtKB-ARBA"/>
</dbReference>
<dbReference type="InterPro" id="IPR014811">
    <property type="entry name" value="ArgoL1"/>
</dbReference>
<accession>A0A4Y2JZC2</accession>
<sequence>MEIPPKLAPGKSGKPIKLISNYFSVDVPTGEIYHYDLEIEPFHNTKEKKRKIVSTLINTDKIFKNRPAVFDGGANLYTKTALDIGSELRCQVVLGDVKFSVRIRPVVKNVDSGFSIKLDPIHAFFSDEVSSVPQEAIMVLEAVLRFGPSLNYLPINRLLFYPPPPTNICPLSGGINIWTGHRQSLRLGQCQLLLNLDVKGGTFYPERPLLDYFAAFLNVPQLSDDVNITKVDIMRISNELRGMKVKKTRLKFGSPGRVQRLTDKSAKETKISEEANITVADFFAERDGPLKYPNLPCVEVVPKRGLFPLEVCETMLQSFTKRLNDRQSSELIKFTSRSPKQKFDGIIESFKKCNEFKDTYLKEFDIKLQNELLKLEGRIIDAPKLSYQKEKAFKPKDGCWNMKNKQFFRASSVDSWIVISFANCASLHLESFTKLLFDIAIEHGMKMRPVKNICIVCKRKPVKDILNEMFQEFKTDLMVVVLPERNKTMYIDVKEFSKTKSGLVTQCVMDVSVSKKCKPSVLSNICQKINAKMGGINTLLEPDGIPFLLQRPVITIGANVLHEYQEYGMGPHLATVVGSLDVHLSKYAVKHSLQYCRYLTGIPYILDLTFMIIDLLKAFYCNNRGKKPEKIIFFRAGVCDSQFESVKSHEVQCIREACLTLNTAYCPGITYIALQKRHHTRFAPQDCRHGVGRMGNIPPGTVVDSDVVRPSGFDFFLCSHFVTQGTSVPRHYTVLEDDNQFTADELEKLTYYLCHAYAFCTKSLSCPAPIRYAQLAAQRTRQWLSAKLEKLNFEFEDYDKMQPIVEELRSTMFFI</sequence>
<dbReference type="Pfam" id="PF02171">
    <property type="entry name" value="Piwi"/>
    <property type="match status" value="1"/>
</dbReference>
<dbReference type="SMART" id="SM01163">
    <property type="entry name" value="DUF1785"/>
    <property type="match status" value="1"/>
</dbReference>
<dbReference type="Pfam" id="PF16487">
    <property type="entry name" value="ArgoMid"/>
    <property type="match status" value="1"/>
</dbReference>